<feature type="region of interest" description="Disordered" evidence="1">
    <location>
        <begin position="166"/>
        <end position="202"/>
    </location>
</feature>
<sequence>MASVASDARSAAPLICVGALGAPARLLLADTDVCARLIALAAQVLRERLPELLHRHALAAAQPRDALALAAFALQHAQLFARVLDMSTGVFVPCVQWLCAAQNALLAGSYAAFAARAPSGANGWALDPSTAMERAVALVLQGAEPGSTARRNLHLLRAHLRLSRPRELPPRAPPAASPAWVRERAARAKHAPHADGDSDASDAMRGAALWVRTRTPTLEWLAGCVALLRSPADAPADARSHGRLTGASPGVGALVAVRASAVAALVHALEGAAEEAERAEASSALDPPALRERAARAARAEAMREATAVIVAETDARQTALAGLQAAAAQLRAECAAQLDKSASRMAWDAAAELTAALDNATALAAQMAALGATVVRADSTAAAGGTRGAGGGLALAGGGTCGGASGGTDGRGDLGCTPRDGVAPSVAQPASAVAQRASASGREREGGARSEAPSDELVLPAHALHLDAALGGGQRLRSVLVAGRAERAGGMGHGARASKALARLLEHADAVASSDARAALHAPRWHATESAVQAHEATAVASGAPPQPPSAQQPQPRPPSPPQPAHPLQPPAQNAAHGCAQPQPAPAAPAVRFASLPREHALALLDELHSAELDLAFTRAGPAARTPFTQAQQTALRRAFSAGHAGQHGARAAHSSTDRVPPAMYAHARLSAVPVWRE</sequence>
<feature type="compositionally biased region" description="Low complexity" evidence="1">
    <location>
        <begin position="572"/>
        <end position="583"/>
    </location>
</feature>
<protein>
    <submittedName>
        <fullName evidence="2">Uncharacterized protein</fullName>
    </submittedName>
</protein>
<keyword evidence="3" id="KW-1185">Reference proteome</keyword>
<feature type="compositionally biased region" description="Low complexity" evidence="1">
    <location>
        <begin position="415"/>
        <end position="441"/>
    </location>
</feature>
<accession>A0A8J6C573</accession>
<proteinExistence type="predicted"/>
<dbReference type="EMBL" id="JAGTXO010000030">
    <property type="protein sequence ID" value="KAG8460824.1"/>
    <property type="molecule type" value="Genomic_DNA"/>
</dbReference>
<feature type="region of interest" description="Disordered" evidence="1">
    <location>
        <begin position="523"/>
        <end position="587"/>
    </location>
</feature>
<evidence type="ECO:0000256" key="1">
    <source>
        <dbReference type="SAM" id="MobiDB-lite"/>
    </source>
</evidence>
<dbReference type="AlphaFoldDB" id="A0A8J6C573"/>
<comment type="caution">
    <text evidence="2">The sequence shown here is derived from an EMBL/GenBank/DDBJ whole genome shotgun (WGS) entry which is preliminary data.</text>
</comment>
<feature type="compositionally biased region" description="Basic and acidic residues" evidence="1">
    <location>
        <begin position="181"/>
        <end position="196"/>
    </location>
</feature>
<gene>
    <name evidence="2" type="ORF">KFE25_010879</name>
</gene>
<name>A0A8J6C573_DIALT</name>
<feature type="compositionally biased region" description="Pro residues" evidence="1">
    <location>
        <begin position="546"/>
        <end position="571"/>
    </location>
</feature>
<evidence type="ECO:0000313" key="2">
    <source>
        <dbReference type="EMBL" id="KAG8460824.1"/>
    </source>
</evidence>
<evidence type="ECO:0000313" key="3">
    <source>
        <dbReference type="Proteomes" id="UP000751190"/>
    </source>
</evidence>
<feature type="region of interest" description="Disordered" evidence="1">
    <location>
        <begin position="413"/>
        <end position="455"/>
    </location>
</feature>
<organism evidence="2 3">
    <name type="scientific">Diacronema lutheri</name>
    <name type="common">Unicellular marine alga</name>
    <name type="synonym">Monochrysis lutheri</name>
    <dbReference type="NCBI Taxonomy" id="2081491"/>
    <lineage>
        <taxon>Eukaryota</taxon>
        <taxon>Haptista</taxon>
        <taxon>Haptophyta</taxon>
        <taxon>Pavlovophyceae</taxon>
        <taxon>Pavlovales</taxon>
        <taxon>Pavlovaceae</taxon>
        <taxon>Diacronema</taxon>
    </lineage>
</organism>
<dbReference type="Proteomes" id="UP000751190">
    <property type="component" value="Unassembled WGS sequence"/>
</dbReference>
<reference evidence="2" key="1">
    <citation type="submission" date="2021-05" db="EMBL/GenBank/DDBJ databases">
        <title>The genome of the haptophyte Pavlova lutheri (Diacronema luteri, Pavlovales) - a model for lipid biosynthesis in eukaryotic algae.</title>
        <authorList>
            <person name="Hulatt C.J."/>
            <person name="Posewitz M.C."/>
        </authorList>
    </citation>
    <scope>NUCLEOTIDE SEQUENCE</scope>
    <source>
        <strain evidence="2">NIVA-4/92</strain>
    </source>
</reference>